<evidence type="ECO:0000256" key="1">
    <source>
        <dbReference type="SAM" id="MobiDB-lite"/>
    </source>
</evidence>
<feature type="region of interest" description="Disordered" evidence="1">
    <location>
        <begin position="105"/>
        <end position="127"/>
    </location>
</feature>
<feature type="compositionally biased region" description="Basic and acidic residues" evidence="1">
    <location>
        <begin position="116"/>
        <end position="127"/>
    </location>
</feature>
<evidence type="ECO:0000313" key="2">
    <source>
        <dbReference type="EMBL" id="QHT36840.1"/>
    </source>
</evidence>
<protein>
    <submittedName>
        <fullName evidence="2">Uncharacterized protein</fullName>
    </submittedName>
</protein>
<dbReference type="AlphaFoldDB" id="A0A6C0FAD4"/>
<accession>A0A6C0FAD4</accession>
<sequence>MSDSKHKSEECMTDDRFQHPWSKLDKGSKLNRLSMFTKMEKLTHDLSDTQEEALKIQLTQLFSCGHLNRIVDVEYDSETMKITNIPNLSFDTETCVYTFAKPVVKKSKSKSNSSKSRIERHFSRSLK</sequence>
<name>A0A6C0FAD4_9ZZZZ</name>
<reference evidence="2" key="1">
    <citation type="journal article" date="2020" name="Nature">
        <title>Giant virus diversity and host interactions through global metagenomics.</title>
        <authorList>
            <person name="Schulz F."/>
            <person name="Roux S."/>
            <person name="Paez-Espino D."/>
            <person name="Jungbluth S."/>
            <person name="Walsh D.A."/>
            <person name="Denef V.J."/>
            <person name="McMahon K.D."/>
            <person name="Konstantinidis K.T."/>
            <person name="Eloe-Fadrosh E.A."/>
            <person name="Kyrpides N.C."/>
            <person name="Woyke T."/>
        </authorList>
    </citation>
    <scope>NUCLEOTIDE SEQUENCE</scope>
    <source>
        <strain evidence="2">GVMAG-S-ERX555967-130</strain>
    </source>
</reference>
<dbReference type="EMBL" id="MN738786">
    <property type="protein sequence ID" value="QHT36840.1"/>
    <property type="molecule type" value="Genomic_DNA"/>
</dbReference>
<proteinExistence type="predicted"/>
<organism evidence="2">
    <name type="scientific">viral metagenome</name>
    <dbReference type="NCBI Taxonomy" id="1070528"/>
    <lineage>
        <taxon>unclassified sequences</taxon>
        <taxon>metagenomes</taxon>
        <taxon>organismal metagenomes</taxon>
    </lineage>
</organism>